<dbReference type="EC" id="2.7.7.65" evidence="2"/>
<dbReference type="InterPro" id="IPR043128">
    <property type="entry name" value="Rev_trsase/Diguanyl_cyclase"/>
</dbReference>
<organism evidence="5 6">
    <name type="scientific">Vibrio mimicus</name>
    <dbReference type="NCBI Taxonomy" id="674"/>
    <lineage>
        <taxon>Bacteria</taxon>
        <taxon>Pseudomonadati</taxon>
        <taxon>Pseudomonadota</taxon>
        <taxon>Gammaproteobacteria</taxon>
        <taxon>Vibrionales</taxon>
        <taxon>Vibrionaceae</taxon>
        <taxon>Vibrio</taxon>
    </lineage>
</organism>
<dbReference type="PANTHER" id="PTHR45138">
    <property type="entry name" value="REGULATORY COMPONENTS OF SENSORY TRANSDUCTION SYSTEM"/>
    <property type="match status" value="1"/>
</dbReference>
<dbReference type="SUPFAM" id="SSF55073">
    <property type="entry name" value="Nucleotide cyclase"/>
    <property type="match status" value="1"/>
</dbReference>
<dbReference type="RefSeq" id="WP_001124868.1">
    <property type="nucleotide sequence ID" value="NZ_CAWMSS010000002.1"/>
</dbReference>
<keyword evidence="6" id="KW-1185">Reference proteome</keyword>
<dbReference type="CDD" id="cd01949">
    <property type="entry name" value="GGDEF"/>
    <property type="match status" value="1"/>
</dbReference>
<dbReference type="FunFam" id="3.30.70.270:FF:000001">
    <property type="entry name" value="Diguanylate cyclase domain protein"/>
    <property type="match status" value="1"/>
</dbReference>
<evidence type="ECO:0000256" key="1">
    <source>
        <dbReference type="ARBA" id="ARBA00001946"/>
    </source>
</evidence>
<accession>A0A2J9VIY5</accession>
<evidence type="ECO:0000313" key="6">
    <source>
        <dbReference type="Proteomes" id="UP000053748"/>
    </source>
</evidence>
<dbReference type="Gene3D" id="3.30.70.270">
    <property type="match status" value="1"/>
</dbReference>
<evidence type="ECO:0000256" key="3">
    <source>
        <dbReference type="SAM" id="Coils"/>
    </source>
</evidence>
<dbReference type="GO" id="GO:0043709">
    <property type="term" value="P:cell adhesion involved in single-species biofilm formation"/>
    <property type="evidence" value="ECO:0007669"/>
    <property type="project" value="TreeGrafter"/>
</dbReference>
<protein>
    <recommendedName>
        <fullName evidence="2">diguanylate cyclase</fullName>
        <ecNumber evidence="2">2.7.7.65</ecNumber>
    </recommendedName>
</protein>
<dbReference type="GO" id="GO:0052621">
    <property type="term" value="F:diguanylate cyclase activity"/>
    <property type="evidence" value="ECO:0007669"/>
    <property type="project" value="UniProtKB-EC"/>
</dbReference>
<dbReference type="InterPro" id="IPR029787">
    <property type="entry name" value="Nucleotide_cyclase"/>
</dbReference>
<sequence>MPKKLAQTAASLLQFEHIGISQYDVSQLLCQHLSTLLPVQGVQICHPAELALCVLHGGTGLTEADFAEKLDNTWWQWLSTVRRDAGFVPIPAQLLVEDRCALVCRLSFEEEHSTVLICSLENDLHFRTFADEWHMLATVLQQFWFTQYIKLTAAENRRAVDHQYGLILNKLQTQTRRHQAMSKVALGVAELTAARTEFDLLKQSVKLLREELGLDRVGTFLIEHKASRYHGVFGTDDQGHYRNESDDYYPYTQLDPRFLNVLSQPNSWFHLVSDITLYHLHQPIGHGWNAMVVLRNESQEPLGWIAMDNLLNQKPFDFDIQEALEVFAKTVSRILVEIRHNNRVRMISQALQLMSHARNSLEICQQAVEFSVSKLDIDRIGIFLPSDSEPSMLQGTYGVDTDGVIRNESYFSMAYPESALFEQAYATPNTLIMLNDVPLWHDRKMVGHGWNAAIALSVDNELIAFVCADNLLRQRLLSSHQHELIQLFTRNFGEMLARLRGQEKLEKLNKTLEERITARTQELQNVNRKLAQAARTDSLTQLYNRRAYEEFIQEYWQTYQAQQPITLAVMDLDGFKLVNDQLGHQVGDELLRLFADLLRDIFDRPTDRLTRLGGDEFAVIMSGFEQQSHLNLLAQVITEFSQRTAQSFNHLSVSIGAASIIPTPAMTTDSFFSLADQALYQAKANGKQQLVVFSAQ</sequence>
<feature type="coiled-coil region" evidence="3">
    <location>
        <begin position="502"/>
        <end position="529"/>
    </location>
</feature>
<dbReference type="OrthoDB" id="5856439at2"/>
<comment type="cofactor">
    <cofactor evidence="1">
        <name>Mg(2+)</name>
        <dbReference type="ChEBI" id="CHEBI:18420"/>
    </cofactor>
</comment>
<dbReference type="PANTHER" id="PTHR45138:SF24">
    <property type="entry name" value="DIGUANYLATE CYCLASE DGCC-RELATED"/>
    <property type="match status" value="1"/>
</dbReference>
<dbReference type="NCBIfam" id="TIGR00254">
    <property type="entry name" value="GGDEF"/>
    <property type="match status" value="1"/>
</dbReference>
<dbReference type="Pfam" id="PF00990">
    <property type="entry name" value="GGDEF"/>
    <property type="match status" value="1"/>
</dbReference>
<dbReference type="SUPFAM" id="SSF55781">
    <property type="entry name" value="GAF domain-like"/>
    <property type="match status" value="1"/>
</dbReference>
<feature type="domain" description="GGDEF" evidence="4">
    <location>
        <begin position="563"/>
        <end position="695"/>
    </location>
</feature>
<dbReference type="GO" id="GO:0005886">
    <property type="term" value="C:plasma membrane"/>
    <property type="evidence" value="ECO:0007669"/>
    <property type="project" value="TreeGrafter"/>
</dbReference>
<comment type="caution">
    <text evidence="5">The sequence shown here is derived from an EMBL/GenBank/DDBJ whole genome shotgun (WGS) entry which is preliminary data.</text>
</comment>
<dbReference type="AlphaFoldDB" id="A0A2J9VIY5"/>
<dbReference type="Proteomes" id="UP000053748">
    <property type="component" value="Unassembled WGS sequence"/>
</dbReference>
<dbReference type="STRING" id="674.VM_20610"/>
<evidence type="ECO:0000313" key="5">
    <source>
        <dbReference type="EMBL" id="PNM63731.1"/>
    </source>
</evidence>
<dbReference type="InterPro" id="IPR050469">
    <property type="entry name" value="Diguanylate_Cyclase"/>
</dbReference>
<dbReference type="InterPro" id="IPR000160">
    <property type="entry name" value="GGDEF_dom"/>
</dbReference>
<dbReference type="EMBL" id="LOSJ02000001">
    <property type="protein sequence ID" value="PNM63731.1"/>
    <property type="molecule type" value="Genomic_DNA"/>
</dbReference>
<dbReference type="PROSITE" id="PS50887">
    <property type="entry name" value="GGDEF"/>
    <property type="match status" value="1"/>
</dbReference>
<reference evidence="5" key="1">
    <citation type="submission" date="2017-12" db="EMBL/GenBank/DDBJ databases">
        <title>FDA dAtabase for Regulatory Grade micrObial Sequences (FDA-ARGOS): Supporting development and validation of Infectious Disease Dx tests.</title>
        <authorList>
            <person name="Hoffmann M."/>
            <person name="Allard M."/>
            <person name="Evans P."/>
            <person name="Brown E."/>
            <person name="Tallon L.J."/>
            <person name="Sadzewicz L."/>
            <person name="Sengamalay N."/>
            <person name="Ott S."/>
            <person name="Godinez A."/>
            <person name="Nagaraj S."/>
            <person name="Vavikolanu K."/>
            <person name="Aluvathingal J."/>
            <person name="Nadendla S."/>
            <person name="Hobson J."/>
            <person name="Sichtig H."/>
        </authorList>
    </citation>
    <scope>NUCLEOTIDE SEQUENCE [LARGE SCALE GENOMIC DNA]</scope>
    <source>
        <strain evidence="5">FDAARGOS_113</strain>
    </source>
</reference>
<keyword evidence="3" id="KW-0175">Coiled coil</keyword>
<proteinExistence type="predicted"/>
<dbReference type="GO" id="GO:1902201">
    <property type="term" value="P:negative regulation of bacterial-type flagellum-dependent cell motility"/>
    <property type="evidence" value="ECO:0007669"/>
    <property type="project" value="TreeGrafter"/>
</dbReference>
<dbReference type="SMART" id="SM00267">
    <property type="entry name" value="GGDEF"/>
    <property type="match status" value="1"/>
</dbReference>
<gene>
    <name evidence="5" type="ORF">AL544_001765</name>
</gene>
<name>A0A2J9VIY5_VIBMI</name>
<evidence type="ECO:0000259" key="4">
    <source>
        <dbReference type="PROSITE" id="PS50887"/>
    </source>
</evidence>
<evidence type="ECO:0000256" key="2">
    <source>
        <dbReference type="ARBA" id="ARBA00012528"/>
    </source>
</evidence>